<feature type="transmembrane region" description="Helical" evidence="1">
    <location>
        <begin position="23"/>
        <end position="41"/>
    </location>
</feature>
<comment type="caution">
    <text evidence="2">The sequence shown here is derived from an EMBL/GenBank/DDBJ whole genome shotgun (WGS) entry which is preliminary data.</text>
</comment>
<keyword evidence="3" id="KW-1185">Reference proteome</keyword>
<name>A0A401IVC9_9LACO</name>
<proteinExistence type="predicted"/>
<keyword evidence="1" id="KW-0812">Transmembrane</keyword>
<evidence type="ECO:0000256" key="1">
    <source>
        <dbReference type="SAM" id="Phobius"/>
    </source>
</evidence>
<protein>
    <submittedName>
        <fullName evidence="2">Uncharacterized protein</fullName>
    </submittedName>
</protein>
<accession>A0A401IVC9</accession>
<evidence type="ECO:0000313" key="2">
    <source>
        <dbReference type="EMBL" id="GBG95494.1"/>
    </source>
</evidence>
<dbReference type="AlphaFoldDB" id="A0A401IVC9"/>
<keyword evidence="1" id="KW-0472">Membrane</keyword>
<reference evidence="2 3" key="1">
    <citation type="journal article" date="2019" name="Int. J. Syst. Evol. Microbiol.">
        <title>Lactobacillus salitolerans sp. nov., a novel lactic acid bacterium isolated from spent mushroom substrates.</title>
        <authorList>
            <person name="Tohno M."/>
            <person name="Tanizawa Y."/>
            <person name="Kojima Y."/>
            <person name="Sakamoto M."/>
            <person name="Nakamura Y."/>
            <person name="Ohkuma M."/>
            <person name="Kobayashi H."/>
        </authorList>
    </citation>
    <scope>NUCLEOTIDE SEQUENCE [LARGE SCALE GENOMIC DNA]</scope>
    <source>
        <strain evidence="2 3">YK43</strain>
    </source>
</reference>
<evidence type="ECO:0000313" key="3">
    <source>
        <dbReference type="Proteomes" id="UP000286848"/>
    </source>
</evidence>
<organism evidence="2 3">
    <name type="scientific">Ligilactobacillus salitolerans</name>
    <dbReference type="NCBI Taxonomy" id="1808352"/>
    <lineage>
        <taxon>Bacteria</taxon>
        <taxon>Bacillati</taxon>
        <taxon>Bacillota</taxon>
        <taxon>Bacilli</taxon>
        <taxon>Lactobacillales</taxon>
        <taxon>Lactobacillaceae</taxon>
        <taxon>Ligilactobacillus</taxon>
    </lineage>
</organism>
<sequence length="46" mass="5304">MWLVVVIVILVLASVVYEIMSGNFSWAVVILQILFLGYALFQFNQR</sequence>
<gene>
    <name evidence="2" type="ORF">LFYK43_19530</name>
</gene>
<dbReference type="EMBL" id="BFFP01000037">
    <property type="protein sequence ID" value="GBG95494.1"/>
    <property type="molecule type" value="Genomic_DNA"/>
</dbReference>
<keyword evidence="1" id="KW-1133">Transmembrane helix</keyword>
<dbReference type="Proteomes" id="UP000286848">
    <property type="component" value="Unassembled WGS sequence"/>
</dbReference>